<organism evidence="1 3">
    <name type="scientific">Pseudomonas lactis</name>
    <dbReference type="NCBI Taxonomy" id="1615674"/>
    <lineage>
        <taxon>Bacteria</taxon>
        <taxon>Pseudomonadati</taxon>
        <taxon>Pseudomonadota</taxon>
        <taxon>Gammaproteobacteria</taxon>
        <taxon>Pseudomonadales</taxon>
        <taxon>Pseudomonadaceae</taxon>
        <taxon>Pseudomonas</taxon>
    </lineage>
</organism>
<evidence type="ECO:0000313" key="1">
    <source>
        <dbReference type="EMBL" id="NNA76604.1"/>
    </source>
</evidence>
<dbReference type="EMBL" id="JAAQYH010000019">
    <property type="protein sequence ID" value="NNA76604.1"/>
    <property type="molecule type" value="Genomic_DNA"/>
</dbReference>
<reference evidence="3 4" key="1">
    <citation type="journal article" date="2020" name="Front. Microbiol.">
        <title>Genetic Organization of the aprX-lipA2 Operon Affects the Proteolytic Potential of Pseudomonas Species in Milk.</title>
        <authorList>
            <person name="Maier C."/>
            <person name="Huptas C."/>
            <person name="von Neubeck M."/>
            <person name="Scherer S."/>
            <person name="Wenning M."/>
            <person name="Lucking G."/>
        </authorList>
    </citation>
    <scope>NUCLEOTIDE SEQUENCE [LARGE SCALE GENOMIC DNA]</scope>
    <source>
        <strain evidence="2 4">WS 5404</strain>
        <strain evidence="1 3">WS 5405</strain>
    </source>
</reference>
<proteinExistence type="predicted"/>
<evidence type="ECO:0008006" key="5">
    <source>
        <dbReference type="Google" id="ProtNLM"/>
    </source>
</evidence>
<accession>A0A7Y1M7E7</accession>
<sequence length="69" mass="7440">MNTKLQAGQRLVYQTDQDGFLVGTTVADPDPKNPGVWLIPGGCVELAPPAIGPGKKAIWSGYKWKVLDM</sequence>
<evidence type="ECO:0000313" key="4">
    <source>
        <dbReference type="Proteomes" id="UP000586252"/>
    </source>
</evidence>
<dbReference type="RefSeq" id="WP_057711399.1">
    <property type="nucleotide sequence ID" value="NZ_JAAQYH010000019.1"/>
</dbReference>
<evidence type="ECO:0000313" key="2">
    <source>
        <dbReference type="EMBL" id="NNA82229.1"/>
    </source>
</evidence>
<dbReference type="GeneID" id="45735301"/>
<name>A0A7Y1M7E7_9PSED</name>
<gene>
    <name evidence="1" type="ORF">HBO13_28615</name>
    <name evidence="2" type="ORF">HBO30_26280</name>
</gene>
<dbReference type="EMBL" id="JAAQYI010000015">
    <property type="protein sequence ID" value="NNA82229.1"/>
    <property type="molecule type" value="Genomic_DNA"/>
</dbReference>
<comment type="caution">
    <text evidence="1">The sequence shown here is derived from an EMBL/GenBank/DDBJ whole genome shotgun (WGS) entry which is preliminary data.</text>
</comment>
<dbReference type="AlphaFoldDB" id="A0A7Y1M7E7"/>
<protein>
    <recommendedName>
        <fullName evidence="5">Tail fiber assembly protein</fullName>
    </recommendedName>
</protein>
<evidence type="ECO:0000313" key="3">
    <source>
        <dbReference type="Proteomes" id="UP000535954"/>
    </source>
</evidence>
<dbReference type="Proteomes" id="UP000535954">
    <property type="component" value="Unassembled WGS sequence"/>
</dbReference>
<dbReference type="Proteomes" id="UP000586252">
    <property type="component" value="Unassembled WGS sequence"/>
</dbReference>